<dbReference type="EMBL" id="ML977581">
    <property type="protein sequence ID" value="KAF2001766.1"/>
    <property type="molecule type" value="Genomic_DNA"/>
</dbReference>
<reference evidence="1" key="1">
    <citation type="journal article" date="2020" name="Stud. Mycol.">
        <title>101 Dothideomycetes genomes: a test case for predicting lifestyles and emergence of pathogens.</title>
        <authorList>
            <person name="Haridas S."/>
            <person name="Albert R."/>
            <person name="Binder M."/>
            <person name="Bloem J."/>
            <person name="Labutti K."/>
            <person name="Salamov A."/>
            <person name="Andreopoulos B."/>
            <person name="Baker S."/>
            <person name="Barry K."/>
            <person name="Bills G."/>
            <person name="Bluhm B."/>
            <person name="Cannon C."/>
            <person name="Castanera R."/>
            <person name="Culley D."/>
            <person name="Daum C."/>
            <person name="Ezra D."/>
            <person name="Gonzalez J."/>
            <person name="Henrissat B."/>
            <person name="Kuo A."/>
            <person name="Liang C."/>
            <person name="Lipzen A."/>
            <person name="Lutzoni F."/>
            <person name="Magnuson J."/>
            <person name="Mondo S."/>
            <person name="Nolan M."/>
            <person name="Ohm R."/>
            <person name="Pangilinan J."/>
            <person name="Park H.-J."/>
            <person name="Ramirez L."/>
            <person name="Alfaro M."/>
            <person name="Sun H."/>
            <person name="Tritt A."/>
            <person name="Yoshinaga Y."/>
            <person name="Zwiers L.-H."/>
            <person name="Turgeon B."/>
            <person name="Goodwin S."/>
            <person name="Spatafora J."/>
            <person name="Crous P."/>
            <person name="Grigoriev I."/>
        </authorList>
    </citation>
    <scope>NUCLEOTIDE SEQUENCE</scope>
    <source>
        <strain evidence="1">CBS 123094</strain>
    </source>
</reference>
<accession>A0A6A5WVX3</accession>
<dbReference type="Proteomes" id="UP000799779">
    <property type="component" value="Unassembled WGS sequence"/>
</dbReference>
<gene>
    <name evidence="1" type="ORF">P154DRAFT_160114</name>
</gene>
<dbReference type="AlphaFoldDB" id="A0A6A5WVX3"/>
<evidence type="ECO:0000313" key="1">
    <source>
        <dbReference type="EMBL" id="KAF2001766.1"/>
    </source>
</evidence>
<proteinExistence type="predicted"/>
<keyword evidence="2" id="KW-1185">Reference proteome</keyword>
<sequence length="227" mass="25424">MALDGYEIGNWVSEARGGRGDVEWIVNCGLLRVMDWTGLDWTAMGCDGMACDGMRMRSKNRIVHAEQADKHRNACEWEWKRKRTRGQPPCATEFGTENVKVTPYLWPTEKRRTVSVLETLPFRPISTDTVPTAAGVGVYLCFIPYYGRREHVAPRCVALSQGKPCLSICMGVGTCLSMYIMSGVHLQARSSLIAARMYSRNVNMSARAAARPMSYLCIYTYAPSHIV</sequence>
<organism evidence="1 2">
    <name type="scientific">Amniculicola lignicola CBS 123094</name>
    <dbReference type="NCBI Taxonomy" id="1392246"/>
    <lineage>
        <taxon>Eukaryota</taxon>
        <taxon>Fungi</taxon>
        <taxon>Dikarya</taxon>
        <taxon>Ascomycota</taxon>
        <taxon>Pezizomycotina</taxon>
        <taxon>Dothideomycetes</taxon>
        <taxon>Pleosporomycetidae</taxon>
        <taxon>Pleosporales</taxon>
        <taxon>Amniculicolaceae</taxon>
        <taxon>Amniculicola</taxon>
    </lineage>
</organism>
<evidence type="ECO:0000313" key="2">
    <source>
        <dbReference type="Proteomes" id="UP000799779"/>
    </source>
</evidence>
<name>A0A6A5WVX3_9PLEO</name>
<protein>
    <submittedName>
        <fullName evidence="1">Uncharacterized protein</fullName>
    </submittedName>
</protein>